<feature type="transmembrane region" description="Helical" evidence="1">
    <location>
        <begin position="35"/>
        <end position="53"/>
    </location>
</feature>
<feature type="transmembrane region" description="Helical" evidence="1">
    <location>
        <begin position="395"/>
        <end position="416"/>
    </location>
</feature>
<proteinExistence type="predicted"/>
<dbReference type="AlphaFoldDB" id="A8RPN7"/>
<reference evidence="2 3" key="2">
    <citation type="submission" date="2007-09" db="EMBL/GenBank/DDBJ databases">
        <title>Draft genome sequence of Clostridium bolteae (ATCC BAA-613).</title>
        <authorList>
            <person name="Sudarsanam P."/>
            <person name="Ley R."/>
            <person name="Guruge J."/>
            <person name="Turnbaugh P.J."/>
            <person name="Mahowald M."/>
            <person name="Liep D."/>
            <person name="Gordon J."/>
        </authorList>
    </citation>
    <scope>NUCLEOTIDE SEQUENCE [LARGE SCALE GENOMIC DNA]</scope>
    <source>
        <strain evidence="3">ATCC BAA-613 / DSM 15670 / CCUG 46953 / JCM 12243 / WAL 16351</strain>
    </source>
</reference>
<comment type="caution">
    <text evidence="2">The sequence shown here is derived from an EMBL/GenBank/DDBJ whole genome shotgun (WGS) entry which is preliminary data.</text>
</comment>
<evidence type="ECO:0008006" key="4">
    <source>
        <dbReference type="Google" id="ProtNLM"/>
    </source>
</evidence>
<dbReference type="Proteomes" id="UP000005396">
    <property type="component" value="Unassembled WGS sequence"/>
</dbReference>
<feature type="transmembrane region" description="Helical" evidence="1">
    <location>
        <begin position="336"/>
        <end position="357"/>
    </location>
</feature>
<protein>
    <recommendedName>
        <fullName evidence="4">Glycosyltransferase RgtA/B/C/D-like domain-containing protein</fullName>
    </recommendedName>
</protein>
<evidence type="ECO:0000313" key="2">
    <source>
        <dbReference type="EMBL" id="EDP17451.1"/>
    </source>
</evidence>
<evidence type="ECO:0000256" key="1">
    <source>
        <dbReference type="SAM" id="Phobius"/>
    </source>
</evidence>
<keyword evidence="1" id="KW-1133">Transmembrane helix</keyword>
<keyword evidence="1" id="KW-0472">Membrane</keyword>
<dbReference type="eggNOG" id="ENOG502Z8MM">
    <property type="taxonomic scope" value="Bacteria"/>
</dbReference>
<name>A8RPN7_ENTBW</name>
<feature type="transmembrane region" description="Helical" evidence="1">
    <location>
        <begin position="230"/>
        <end position="250"/>
    </location>
</feature>
<feature type="transmembrane region" description="Helical" evidence="1">
    <location>
        <begin position="363"/>
        <end position="383"/>
    </location>
</feature>
<gene>
    <name evidence="2" type="ORF">CLOBOL_02523</name>
</gene>
<organism evidence="2 3">
    <name type="scientific">Enterocloster bolteae (strain ATCC BAA-613 / DSM 15670 / CCUG 46953 / JCM 12243 / WAL 16351)</name>
    <name type="common">Clostridium bolteae</name>
    <dbReference type="NCBI Taxonomy" id="411902"/>
    <lineage>
        <taxon>Bacteria</taxon>
        <taxon>Bacillati</taxon>
        <taxon>Bacillota</taxon>
        <taxon>Clostridia</taxon>
        <taxon>Lachnospirales</taxon>
        <taxon>Lachnospiraceae</taxon>
        <taxon>Enterocloster</taxon>
    </lineage>
</organism>
<dbReference type="EMBL" id="ABCC02000023">
    <property type="protein sequence ID" value="EDP17451.1"/>
    <property type="molecule type" value="Genomic_DNA"/>
</dbReference>
<feature type="transmembrane region" description="Helical" evidence="1">
    <location>
        <begin position="189"/>
        <end position="218"/>
    </location>
</feature>
<keyword evidence="1" id="KW-0812">Transmembrane</keyword>
<accession>A8RPN7</accession>
<sequence>MIDSQKEALTLEAKESTRTRIGFSRMEKKYEWKDHVIFMGILLAMAVWVNRGIEIKGLYMDDLYFWSCYGEQSFLQYVFPVGSTRFRFLYYLAAWLEMAVVRNHVGWFMPFNILLNAAVSWSIYFIGRRLSRAKGIGFLCGSMFLISRMAYYQIGQVLGLMETMALWMAVMILWYLFRYLNEKDSHVYFYLSCVLYFGVCFVHERYMALFPLLLLVLLFKRSRKLWEWGAGLLSFLLVQIIRAFTIGSILPAGTGGTQVADTFSLADTFKYALSQIAYVFGINAGPEHLNGCPWGQSPLAIKGLVLLADACIAVIVLAFVVKLVREKRKDYRVQMLKNSTLFILFTGLCIASSSVTIRVEMRWVYVSLVSALLFLAYMYGELTEGVKPELYLKRLWPWGAAFACYVVFMLPVELYYRADYPKLYLWPNQLRYNSLAEETYGRYGDGIFGKTIYIIGDSYEMSDFTARTFFKVFDRERAAEGTRVEFIENIRDIGLVDDRMLVLREDPDHEGFQDITEIVREMKLQVDYGYYSDGWMDEHASLTVMAGETGVIDLEVVYPGIMSGGEAVRITKDKEEPRYLPVRSNVVNTTIQAEPWQTVHLTFEYNFFMQNAQEQRGEDRLAAIVHLTVR</sequence>
<reference evidence="2 3" key="1">
    <citation type="submission" date="2007-08" db="EMBL/GenBank/DDBJ databases">
        <authorList>
            <person name="Fulton L."/>
            <person name="Clifton S."/>
            <person name="Fulton B."/>
            <person name="Xu J."/>
            <person name="Minx P."/>
            <person name="Pepin K.H."/>
            <person name="Johnson M."/>
            <person name="Thiruvilangam P."/>
            <person name="Bhonagiri V."/>
            <person name="Nash W.E."/>
            <person name="Mardis E.R."/>
            <person name="Wilson R.K."/>
        </authorList>
    </citation>
    <scope>NUCLEOTIDE SEQUENCE [LARGE SCALE GENOMIC DNA]</scope>
    <source>
        <strain evidence="3">ATCC BAA-613 / DSM 15670 / CCUG 46953 / JCM 12243 / WAL 16351</strain>
    </source>
</reference>
<dbReference type="PaxDb" id="411902-CLOBOL_02523"/>
<feature type="transmembrane region" description="Helical" evidence="1">
    <location>
        <begin position="304"/>
        <end position="324"/>
    </location>
</feature>
<dbReference type="HOGENOM" id="CLU_029528_0_0_9"/>
<feature type="transmembrane region" description="Helical" evidence="1">
    <location>
        <begin position="158"/>
        <end position="177"/>
    </location>
</feature>
<evidence type="ECO:0000313" key="3">
    <source>
        <dbReference type="Proteomes" id="UP000005396"/>
    </source>
</evidence>
<feature type="transmembrane region" description="Helical" evidence="1">
    <location>
        <begin position="105"/>
        <end position="127"/>
    </location>
</feature>